<keyword evidence="2" id="KW-1185">Reference proteome</keyword>
<organism evidence="1 2">
    <name type="scientific">Acetobacterium bakii</name>
    <dbReference type="NCBI Taxonomy" id="52689"/>
    <lineage>
        <taxon>Bacteria</taxon>
        <taxon>Bacillati</taxon>
        <taxon>Bacillota</taxon>
        <taxon>Clostridia</taxon>
        <taxon>Eubacteriales</taxon>
        <taxon>Eubacteriaceae</taxon>
        <taxon>Acetobacterium</taxon>
    </lineage>
</organism>
<gene>
    <name evidence="1" type="ORF">AKG39_17095</name>
</gene>
<accession>A0A0L6TYC7</accession>
<dbReference type="Proteomes" id="UP000036873">
    <property type="component" value="Unassembled WGS sequence"/>
</dbReference>
<sequence length="278" mass="31532">MRGIIISPQFKMEGDVFTLISSNIDPIKLRQYLLYWDKIDFPDNNIVSIGGSPEIDYLESQDILSRSKVTFGSWQGNIGYAFAQMQSAVLQEKNKTEEGRWSIAQPNSKLLFPKELCTETKCLEVELYQSLPIPSSEVSLNDVLMFKERRKDELMHFRRLMDEFYLSIINSNDIPRTKIKIIDEIQGSIIALQRLMNESKFKRLLGSVKVELDITNIIKGGILGASTGAIFGFSPEIGAVLGLASSAIKVSYESVLVPNSLPKELKDYAYLYYEHKEL</sequence>
<dbReference type="EMBL" id="LGYO01000052">
    <property type="protein sequence ID" value="KNZ40570.1"/>
    <property type="molecule type" value="Genomic_DNA"/>
</dbReference>
<dbReference type="Pfam" id="PF19749">
    <property type="entry name" value="DUF6236"/>
    <property type="match status" value="1"/>
</dbReference>
<dbReference type="OrthoDB" id="7054050at2"/>
<protein>
    <submittedName>
        <fullName evidence="1">Uncharacterized protein</fullName>
    </submittedName>
</protein>
<name>A0A0L6TYC7_9FIRM</name>
<evidence type="ECO:0000313" key="1">
    <source>
        <dbReference type="EMBL" id="KNZ40570.1"/>
    </source>
</evidence>
<proteinExistence type="predicted"/>
<dbReference type="RefSeq" id="WP_050741607.1">
    <property type="nucleotide sequence ID" value="NZ_LGYO01000052.1"/>
</dbReference>
<comment type="caution">
    <text evidence="1">The sequence shown here is derived from an EMBL/GenBank/DDBJ whole genome shotgun (WGS) entry which is preliminary data.</text>
</comment>
<reference evidence="2" key="1">
    <citation type="submission" date="2015-07" db="EMBL/GenBank/DDBJ databases">
        <title>Draft genome sequence of Acetobacterium bakii DSM 8293, a potential psychrophilic chemical producer through syngas fermentation.</title>
        <authorList>
            <person name="Song Y."/>
            <person name="Hwang S."/>
            <person name="Cho B.-K."/>
        </authorList>
    </citation>
    <scope>NUCLEOTIDE SEQUENCE [LARGE SCALE GENOMIC DNA]</scope>
    <source>
        <strain evidence="2">DSM 8239</strain>
    </source>
</reference>
<evidence type="ECO:0000313" key="2">
    <source>
        <dbReference type="Proteomes" id="UP000036873"/>
    </source>
</evidence>
<dbReference type="AlphaFoldDB" id="A0A0L6TYC7"/>
<dbReference type="InterPro" id="IPR046203">
    <property type="entry name" value="DUF6236"/>
</dbReference>